<dbReference type="EMBL" id="BMAV01022433">
    <property type="protein sequence ID" value="GFY77389.1"/>
    <property type="molecule type" value="Genomic_DNA"/>
</dbReference>
<dbReference type="Proteomes" id="UP000886998">
    <property type="component" value="Unassembled WGS sequence"/>
</dbReference>
<evidence type="ECO:0000259" key="1">
    <source>
        <dbReference type="PROSITE" id="PS51704"/>
    </source>
</evidence>
<evidence type="ECO:0000313" key="3">
    <source>
        <dbReference type="Proteomes" id="UP000886998"/>
    </source>
</evidence>
<gene>
    <name evidence="2" type="ORF">TNIN_334171</name>
</gene>
<dbReference type="InterPro" id="IPR030395">
    <property type="entry name" value="GP_PDE_dom"/>
</dbReference>
<reference evidence="2" key="1">
    <citation type="submission" date="2020-08" db="EMBL/GenBank/DDBJ databases">
        <title>Multicomponent nature underlies the extraordinary mechanical properties of spider dragline silk.</title>
        <authorList>
            <person name="Kono N."/>
            <person name="Nakamura H."/>
            <person name="Mori M."/>
            <person name="Yoshida Y."/>
            <person name="Ohtoshi R."/>
            <person name="Malay A.D."/>
            <person name="Moran D.A.P."/>
            <person name="Tomita M."/>
            <person name="Numata K."/>
            <person name="Arakawa K."/>
        </authorList>
    </citation>
    <scope>NUCLEOTIDE SEQUENCE</scope>
</reference>
<organism evidence="2 3">
    <name type="scientific">Trichonephila inaurata madagascariensis</name>
    <dbReference type="NCBI Taxonomy" id="2747483"/>
    <lineage>
        <taxon>Eukaryota</taxon>
        <taxon>Metazoa</taxon>
        <taxon>Ecdysozoa</taxon>
        <taxon>Arthropoda</taxon>
        <taxon>Chelicerata</taxon>
        <taxon>Arachnida</taxon>
        <taxon>Araneae</taxon>
        <taxon>Araneomorphae</taxon>
        <taxon>Entelegynae</taxon>
        <taxon>Araneoidea</taxon>
        <taxon>Nephilidae</taxon>
        <taxon>Trichonephila</taxon>
        <taxon>Trichonephila inaurata</taxon>
    </lineage>
</organism>
<feature type="domain" description="GP-PDE" evidence="1">
    <location>
        <begin position="1"/>
        <end position="81"/>
    </location>
</feature>
<accession>A0A8X7CLG9</accession>
<dbReference type="GO" id="GO:0008081">
    <property type="term" value="F:phosphoric diester hydrolase activity"/>
    <property type="evidence" value="ECO:0007669"/>
    <property type="project" value="InterPro"/>
</dbReference>
<protein>
    <recommendedName>
        <fullName evidence="1">GP-PDE domain-containing protein</fullName>
    </recommendedName>
</protein>
<dbReference type="GO" id="GO:0006629">
    <property type="term" value="P:lipid metabolic process"/>
    <property type="evidence" value="ECO:0007669"/>
    <property type="project" value="InterPro"/>
</dbReference>
<dbReference type="AlphaFoldDB" id="A0A8X7CLG9"/>
<dbReference type="PROSITE" id="PS51704">
    <property type="entry name" value="GP_PDE"/>
    <property type="match status" value="1"/>
</dbReference>
<proteinExistence type="predicted"/>
<evidence type="ECO:0000313" key="2">
    <source>
        <dbReference type="EMBL" id="GFY77389.1"/>
    </source>
</evidence>
<comment type="caution">
    <text evidence="2">The sequence shown here is derived from an EMBL/GenBank/DDBJ whole genome shotgun (WGS) entry which is preliminary data.</text>
</comment>
<name>A0A8X7CLG9_9ARAC</name>
<sequence length="81" mass="9409">MNCQHNDLQSENLDSRSKDLIWTELPLLDPKAEVSVLQRDHLDANVRKNKESKSESIELKKQDFELDSGFSFMILPQILTH</sequence>
<keyword evidence="3" id="KW-1185">Reference proteome</keyword>